<dbReference type="KEGG" id="mgg:MPLG2_3387"/>
<keyword evidence="3" id="KW-1185">Reference proteome</keyword>
<feature type="domain" description="TIR" evidence="1">
    <location>
        <begin position="1"/>
        <end position="85"/>
    </location>
</feature>
<dbReference type="InterPro" id="IPR000157">
    <property type="entry name" value="TIR_dom"/>
</dbReference>
<dbReference type="Proteomes" id="UP000238164">
    <property type="component" value="Chromosome 1"/>
</dbReference>
<dbReference type="SUPFAM" id="SSF52200">
    <property type="entry name" value="Toll/Interleukin receptor TIR domain"/>
    <property type="match status" value="1"/>
</dbReference>
<dbReference type="PROSITE" id="PS50104">
    <property type="entry name" value="TIR"/>
    <property type="match status" value="1"/>
</dbReference>
<organism evidence="2 3">
    <name type="scientific">Micropruina glycogenica</name>
    <dbReference type="NCBI Taxonomy" id="75385"/>
    <lineage>
        <taxon>Bacteria</taxon>
        <taxon>Bacillati</taxon>
        <taxon>Actinomycetota</taxon>
        <taxon>Actinomycetes</taxon>
        <taxon>Propionibacteriales</taxon>
        <taxon>Nocardioidaceae</taxon>
        <taxon>Micropruina</taxon>
    </lineage>
</organism>
<proteinExistence type="predicted"/>
<evidence type="ECO:0000313" key="2">
    <source>
        <dbReference type="EMBL" id="SPD88417.1"/>
    </source>
</evidence>
<sequence length="85" mass="9298">MTIFVSHASTDSDAVRALVASLQGGGNQIWLDQDLTGGEAWWTSILRHIRECSVFVFALSENALESEACQLELTYARDLNVSKPG</sequence>
<accession>A0A2N9JLU0</accession>
<dbReference type="AlphaFoldDB" id="A0A2N9JLU0"/>
<gene>
    <name evidence="2" type="ORF">MPLG2_3387</name>
</gene>
<protein>
    <recommendedName>
        <fullName evidence="1">TIR domain-containing protein</fullName>
    </recommendedName>
</protein>
<dbReference type="GO" id="GO:0007165">
    <property type="term" value="P:signal transduction"/>
    <property type="evidence" value="ECO:0007669"/>
    <property type="project" value="InterPro"/>
</dbReference>
<evidence type="ECO:0000259" key="1">
    <source>
        <dbReference type="PROSITE" id="PS50104"/>
    </source>
</evidence>
<reference evidence="2 3" key="1">
    <citation type="submission" date="2018-02" db="EMBL/GenBank/DDBJ databases">
        <authorList>
            <person name="Cohen D.B."/>
            <person name="Kent A.D."/>
        </authorList>
    </citation>
    <scope>NUCLEOTIDE SEQUENCE [LARGE SCALE GENOMIC DNA]</scope>
    <source>
        <strain evidence="2">1</strain>
    </source>
</reference>
<name>A0A2N9JLU0_9ACTN</name>
<dbReference type="Pfam" id="PF13676">
    <property type="entry name" value="TIR_2"/>
    <property type="match status" value="1"/>
</dbReference>
<evidence type="ECO:0000313" key="3">
    <source>
        <dbReference type="Proteomes" id="UP000238164"/>
    </source>
</evidence>
<dbReference type="Gene3D" id="3.40.50.10140">
    <property type="entry name" value="Toll/interleukin-1 receptor homology (TIR) domain"/>
    <property type="match status" value="1"/>
</dbReference>
<dbReference type="EMBL" id="LT985188">
    <property type="protein sequence ID" value="SPD88417.1"/>
    <property type="molecule type" value="Genomic_DNA"/>
</dbReference>
<dbReference type="InterPro" id="IPR035897">
    <property type="entry name" value="Toll_tir_struct_dom_sf"/>
</dbReference>
<dbReference type="RefSeq" id="WP_343834461.1">
    <property type="nucleotide sequence ID" value="NZ_BAAAGO010000001.1"/>
</dbReference>